<dbReference type="AlphaFoldDB" id="A0A0N4VUZ1"/>
<sequence>MGYCACRSPETATTAAERFLTSSSSSNSESKVDGDRVKSSSQPCSKQQQLQKKRTQTLRRAKTNKDQDTGTGVDEGGYEVCPDMTPSQLAKAANMEDGVGGNELMTLL</sequence>
<dbReference type="Proteomes" id="UP000268014">
    <property type="component" value="Unassembled WGS sequence"/>
</dbReference>
<dbReference type="OrthoDB" id="5876401at2759"/>
<proteinExistence type="predicted"/>
<protein>
    <submittedName>
        <fullName evidence="2 4">Uncharacterized protein</fullName>
    </submittedName>
</protein>
<feature type="compositionally biased region" description="Basic residues" evidence="1">
    <location>
        <begin position="51"/>
        <end position="62"/>
    </location>
</feature>
<evidence type="ECO:0000313" key="4">
    <source>
        <dbReference type="WBParaSite" id="HPLM_0000110801-mRNA-1"/>
    </source>
</evidence>
<organism evidence="4">
    <name type="scientific">Haemonchus placei</name>
    <name type="common">Barber's pole worm</name>
    <dbReference type="NCBI Taxonomy" id="6290"/>
    <lineage>
        <taxon>Eukaryota</taxon>
        <taxon>Metazoa</taxon>
        <taxon>Ecdysozoa</taxon>
        <taxon>Nematoda</taxon>
        <taxon>Chromadorea</taxon>
        <taxon>Rhabditida</taxon>
        <taxon>Rhabditina</taxon>
        <taxon>Rhabditomorpha</taxon>
        <taxon>Strongyloidea</taxon>
        <taxon>Trichostrongylidae</taxon>
        <taxon>Haemonchus</taxon>
    </lineage>
</organism>
<gene>
    <name evidence="2" type="ORF">HPLM_LOCUS1109</name>
</gene>
<evidence type="ECO:0000313" key="2">
    <source>
        <dbReference type="EMBL" id="VDO07925.1"/>
    </source>
</evidence>
<keyword evidence="3" id="KW-1185">Reference proteome</keyword>
<feature type="region of interest" description="Disordered" evidence="1">
    <location>
        <begin position="17"/>
        <end position="80"/>
    </location>
</feature>
<accession>A0A0N4VUZ1</accession>
<dbReference type="WBParaSite" id="HPLM_0000110801-mRNA-1">
    <property type="protein sequence ID" value="HPLM_0000110801-mRNA-1"/>
    <property type="gene ID" value="HPLM_0000110801"/>
</dbReference>
<reference evidence="2 3" key="2">
    <citation type="submission" date="2018-11" db="EMBL/GenBank/DDBJ databases">
        <authorList>
            <consortium name="Pathogen Informatics"/>
        </authorList>
    </citation>
    <scope>NUCLEOTIDE SEQUENCE [LARGE SCALE GENOMIC DNA]</scope>
    <source>
        <strain evidence="2 3">MHpl1</strain>
    </source>
</reference>
<reference evidence="4" key="1">
    <citation type="submission" date="2017-02" db="UniProtKB">
        <authorList>
            <consortium name="WormBaseParasite"/>
        </authorList>
    </citation>
    <scope>IDENTIFICATION</scope>
</reference>
<evidence type="ECO:0000256" key="1">
    <source>
        <dbReference type="SAM" id="MobiDB-lite"/>
    </source>
</evidence>
<feature type="compositionally biased region" description="Low complexity" evidence="1">
    <location>
        <begin position="39"/>
        <end position="50"/>
    </location>
</feature>
<evidence type="ECO:0000313" key="3">
    <source>
        <dbReference type="Proteomes" id="UP000268014"/>
    </source>
</evidence>
<name>A0A0N4VUZ1_HAEPC</name>
<dbReference type="EMBL" id="UZAF01001280">
    <property type="protein sequence ID" value="VDO07925.1"/>
    <property type="molecule type" value="Genomic_DNA"/>
</dbReference>